<dbReference type="Gene3D" id="3.30.710.10">
    <property type="entry name" value="Potassium Channel Kv1.1, Chain A"/>
    <property type="match status" value="1"/>
</dbReference>
<dbReference type="InterPro" id="IPR011333">
    <property type="entry name" value="SKP1/BTB/POZ_sf"/>
</dbReference>
<dbReference type="OrthoDB" id="1022638at2759"/>
<dbReference type="CDD" id="cd18186">
    <property type="entry name" value="BTB_POZ_ZBTB_KLHL-like"/>
    <property type="match status" value="1"/>
</dbReference>
<accession>A0A6A5YWY9</accession>
<dbReference type="Pfam" id="PF00651">
    <property type="entry name" value="BTB"/>
    <property type="match status" value="1"/>
</dbReference>
<dbReference type="InterPro" id="IPR000210">
    <property type="entry name" value="BTB/POZ_dom"/>
</dbReference>
<dbReference type="Proteomes" id="UP000799770">
    <property type="component" value="Unassembled WGS sequence"/>
</dbReference>
<evidence type="ECO:0000259" key="1">
    <source>
        <dbReference type="PROSITE" id="PS50097"/>
    </source>
</evidence>
<dbReference type="PANTHER" id="PTHR47843">
    <property type="entry name" value="BTB DOMAIN-CONTAINING PROTEIN-RELATED"/>
    <property type="match status" value="1"/>
</dbReference>
<dbReference type="PANTHER" id="PTHR47843:SF2">
    <property type="entry name" value="BTB DOMAIN-CONTAINING PROTEIN"/>
    <property type="match status" value="1"/>
</dbReference>
<organism evidence="2 3">
    <name type="scientific">Lophiotrema nucula</name>
    <dbReference type="NCBI Taxonomy" id="690887"/>
    <lineage>
        <taxon>Eukaryota</taxon>
        <taxon>Fungi</taxon>
        <taxon>Dikarya</taxon>
        <taxon>Ascomycota</taxon>
        <taxon>Pezizomycotina</taxon>
        <taxon>Dothideomycetes</taxon>
        <taxon>Pleosporomycetidae</taxon>
        <taxon>Pleosporales</taxon>
        <taxon>Lophiotremataceae</taxon>
        <taxon>Lophiotrema</taxon>
    </lineage>
</organism>
<keyword evidence="3" id="KW-1185">Reference proteome</keyword>
<reference evidence="2" key="1">
    <citation type="journal article" date="2020" name="Stud. Mycol.">
        <title>101 Dothideomycetes genomes: a test case for predicting lifestyles and emergence of pathogens.</title>
        <authorList>
            <person name="Haridas S."/>
            <person name="Albert R."/>
            <person name="Binder M."/>
            <person name="Bloem J."/>
            <person name="Labutti K."/>
            <person name="Salamov A."/>
            <person name="Andreopoulos B."/>
            <person name="Baker S."/>
            <person name="Barry K."/>
            <person name="Bills G."/>
            <person name="Bluhm B."/>
            <person name="Cannon C."/>
            <person name="Castanera R."/>
            <person name="Culley D."/>
            <person name="Daum C."/>
            <person name="Ezra D."/>
            <person name="Gonzalez J."/>
            <person name="Henrissat B."/>
            <person name="Kuo A."/>
            <person name="Liang C."/>
            <person name="Lipzen A."/>
            <person name="Lutzoni F."/>
            <person name="Magnuson J."/>
            <person name="Mondo S."/>
            <person name="Nolan M."/>
            <person name="Ohm R."/>
            <person name="Pangilinan J."/>
            <person name="Park H.-J."/>
            <person name="Ramirez L."/>
            <person name="Alfaro M."/>
            <person name="Sun H."/>
            <person name="Tritt A."/>
            <person name="Yoshinaga Y."/>
            <person name="Zwiers L.-H."/>
            <person name="Turgeon B."/>
            <person name="Goodwin S."/>
            <person name="Spatafora J."/>
            <person name="Crous P."/>
            <person name="Grigoriev I."/>
        </authorList>
    </citation>
    <scope>NUCLEOTIDE SEQUENCE</scope>
    <source>
        <strain evidence="2">CBS 627.86</strain>
    </source>
</reference>
<protein>
    <recommendedName>
        <fullName evidence="1">BTB domain-containing protein</fullName>
    </recommendedName>
</protein>
<dbReference type="PROSITE" id="PS50097">
    <property type="entry name" value="BTB"/>
    <property type="match status" value="1"/>
</dbReference>
<proteinExistence type="predicted"/>
<gene>
    <name evidence="2" type="ORF">BDV96DRAFT_174834</name>
</gene>
<feature type="domain" description="BTB" evidence="1">
    <location>
        <begin position="22"/>
        <end position="96"/>
    </location>
</feature>
<sequence>MLPPRLDKRAPTDMFLAMLQGAPIVVKIGPTIDGISLQTYVLPKSLLACNSTFFRDEFKKATKDTVINSIDLPDVDPVQFGFFIYFLYRGGYHYSRDKEAATAGELILPSIKAYTMGDKLGAKSFMDQVMLHVYHDLGKLFSITPKLMEWTQVNSPPTSKLRELFVDALIMHWGKNNNVVRHGKETEEEWSILFDQHQDLRKEFIFGLKGDVRVKRYEEYCVGIGAERVLPAKVVRFKEETP</sequence>
<evidence type="ECO:0000313" key="3">
    <source>
        <dbReference type="Proteomes" id="UP000799770"/>
    </source>
</evidence>
<dbReference type="EMBL" id="ML977333">
    <property type="protein sequence ID" value="KAF2111665.1"/>
    <property type="molecule type" value="Genomic_DNA"/>
</dbReference>
<evidence type="ECO:0000313" key="2">
    <source>
        <dbReference type="EMBL" id="KAF2111665.1"/>
    </source>
</evidence>
<name>A0A6A5YWY9_9PLEO</name>
<dbReference type="AlphaFoldDB" id="A0A6A5YWY9"/>
<dbReference type="SUPFAM" id="SSF54695">
    <property type="entry name" value="POZ domain"/>
    <property type="match status" value="1"/>
</dbReference>